<dbReference type="Pfam" id="PF07690">
    <property type="entry name" value="MFS_1"/>
    <property type="match status" value="1"/>
</dbReference>
<dbReference type="GO" id="GO:0022857">
    <property type="term" value="F:transmembrane transporter activity"/>
    <property type="evidence" value="ECO:0007669"/>
    <property type="project" value="InterPro"/>
</dbReference>
<dbReference type="InParanoid" id="A0A168SNV6"/>
<dbReference type="OMA" id="AWTFRIM"/>
<dbReference type="SUPFAM" id="SSF103473">
    <property type="entry name" value="MFS general substrate transporter"/>
    <property type="match status" value="1"/>
</dbReference>
<evidence type="ECO:0000256" key="2">
    <source>
        <dbReference type="ARBA" id="ARBA00006727"/>
    </source>
</evidence>
<feature type="transmembrane region" description="Helical" evidence="4">
    <location>
        <begin position="267"/>
        <end position="288"/>
    </location>
</feature>
<feature type="transmembrane region" description="Helical" evidence="4">
    <location>
        <begin position="157"/>
        <end position="177"/>
    </location>
</feature>
<evidence type="ECO:0000313" key="6">
    <source>
        <dbReference type="EMBL" id="SAM08707.1"/>
    </source>
</evidence>
<dbReference type="InterPro" id="IPR036259">
    <property type="entry name" value="MFS_trans_sf"/>
</dbReference>
<dbReference type="Proteomes" id="UP000078561">
    <property type="component" value="Unassembled WGS sequence"/>
</dbReference>
<evidence type="ECO:0000259" key="5">
    <source>
        <dbReference type="PROSITE" id="PS50850"/>
    </source>
</evidence>
<feature type="transmembrane region" description="Helical" evidence="4">
    <location>
        <begin position="96"/>
        <end position="118"/>
    </location>
</feature>
<dbReference type="PANTHER" id="PTHR11360:SF284">
    <property type="entry name" value="EG:103B4.3 PROTEIN-RELATED"/>
    <property type="match status" value="1"/>
</dbReference>
<evidence type="ECO:0000256" key="1">
    <source>
        <dbReference type="ARBA" id="ARBA00004141"/>
    </source>
</evidence>
<keyword evidence="4" id="KW-1133">Transmembrane helix</keyword>
<protein>
    <recommendedName>
        <fullName evidence="5">Major facilitator superfamily (MFS) profile domain-containing protein</fullName>
    </recommendedName>
</protein>
<dbReference type="EMBL" id="LT554917">
    <property type="protein sequence ID" value="SAM08707.1"/>
    <property type="molecule type" value="Genomic_DNA"/>
</dbReference>
<dbReference type="GO" id="GO:0016020">
    <property type="term" value="C:membrane"/>
    <property type="evidence" value="ECO:0007669"/>
    <property type="project" value="UniProtKB-SubCell"/>
</dbReference>
<proteinExistence type="inferred from homology"/>
<comment type="subcellular location">
    <subcellularLocation>
        <location evidence="1">Membrane</location>
        <topology evidence="1">Multi-pass membrane protein</topology>
    </subcellularLocation>
</comment>
<name>A0A168SNV6_ABSGL</name>
<evidence type="ECO:0000256" key="4">
    <source>
        <dbReference type="SAM" id="Phobius"/>
    </source>
</evidence>
<organism evidence="6">
    <name type="scientific">Absidia glauca</name>
    <name type="common">Pin mould</name>
    <dbReference type="NCBI Taxonomy" id="4829"/>
    <lineage>
        <taxon>Eukaryota</taxon>
        <taxon>Fungi</taxon>
        <taxon>Fungi incertae sedis</taxon>
        <taxon>Mucoromycota</taxon>
        <taxon>Mucoromycotina</taxon>
        <taxon>Mucoromycetes</taxon>
        <taxon>Mucorales</taxon>
        <taxon>Cunninghamellaceae</taxon>
        <taxon>Absidia</taxon>
    </lineage>
</organism>
<feature type="transmembrane region" description="Helical" evidence="4">
    <location>
        <begin position="240"/>
        <end position="261"/>
    </location>
</feature>
<evidence type="ECO:0000256" key="3">
    <source>
        <dbReference type="SAM" id="MobiDB-lite"/>
    </source>
</evidence>
<keyword evidence="7" id="KW-1185">Reference proteome</keyword>
<comment type="similarity">
    <text evidence="2">Belongs to the major facilitator superfamily. Monocarboxylate porter (TC 2.A.1.13) family.</text>
</comment>
<reference evidence="6" key="1">
    <citation type="submission" date="2016-04" db="EMBL/GenBank/DDBJ databases">
        <authorList>
            <person name="Evans L.H."/>
            <person name="Alamgir A."/>
            <person name="Owens N."/>
            <person name="Weber N.D."/>
            <person name="Virtaneva K."/>
            <person name="Barbian K."/>
            <person name="Babar A."/>
            <person name="Rosenke K."/>
        </authorList>
    </citation>
    <scope>NUCLEOTIDE SEQUENCE [LARGE SCALE GENOMIC DNA]</scope>
    <source>
        <strain evidence="6">CBS 101.48</strain>
    </source>
</reference>
<feature type="compositionally biased region" description="Polar residues" evidence="3">
    <location>
        <begin position="1"/>
        <end position="13"/>
    </location>
</feature>
<dbReference type="OrthoDB" id="6499973at2759"/>
<feature type="transmembrane region" description="Helical" evidence="4">
    <location>
        <begin position="189"/>
        <end position="209"/>
    </location>
</feature>
<accession>A0A168SNV6</accession>
<dbReference type="PROSITE" id="PS50850">
    <property type="entry name" value="MFS"/>
    <property type="match status" value="1"/>
</dbReference>
<keyword evidence="4" id="KW-0812">Transmembrane</keyword>
<dbReference type="STRING" id="4829.A0A168SNV6"/>
<feature type="transmembrane region" description="Helical" evidence="4">
    <location>
        <begin position="124"/>
        <end position="145"/>
    </location>
</feature>
<evidence type="ECO:0000313" key="7">
    <source>
        <dbReference type="Proteomes" id="UP000078561"/>
    </source>
</evidence>
<keyword evidence="4" id="KW-0472">Membrane</keyword>
<feature type="transmembrane region" description="Helical" evidence="4">
    <location>
        <begin position="26"/>
        <end position="45"/>
    </location>
</feature>
<dbReference type="Gene3D" id="1.20.1250.20">
    <property type="entry name" value="MFS general substrate transporter like domains"/>
    <property type="match status" value="2"/>
</dbReference>
<dbReference type="AlphaFoldDB" id="A0A168SNV6"/>
<feature type="transmembrane region" description="Helical" evidence="4">
    <location>
        <begin position="300"/>
        <end position="320"/>
    </location>
</feature>
<feature type="transmembrane region" description="Helical" evidence="4">
    <location>
        <begin position="359"/>
        <end position="384"/>
    </location>
</feature>
<dbReference type="InterPro" id="IPR050327">
    <property type="entry name" value="Proton-linked_MCT"/>
</dbReference>
<sequence length="423" mass="46477">MSSITSSVNTHSPSDNEEEKEVGDGGYGWCVALGAFLIQITSMGINTTWGVMQNYYEQHFFKDTPNAVVTLSFVGTLGLCFMRAGGPLAQLLEPRISHRGVLFVGCCLKALGMIMAGFATQIYQLYICQGLLFGLGASFMYYTSLSLTPQWFTKRKGLALGLVASGSGIGGLVIPFIMSTVNNSLGVHWTFRILGFMCLGMDLTSCALIKENPAMKTHQDEKKKKLSDIIQLQVLKDTDYVLWIIGSDIALLGYFIPFYFLPYSQGAVLLALTSAFNFVGRGLTGYCADYLGQLNTNMGFTLMGGLSCFLIWTFATTYAALLGFSFVFGLFCGSYFSLLSPITALILGKERFPTGLSLLLIFNIIGVFGPNIASAIETSLLVQYPDYPPFLFYKLFAGACYVLATLVYLVLRLRINKDWKRCL</sequence>
<feature type="region of interest" description="Disordered" evidence="3">
    <location>
        <begin position="1"/>
        <end position="21"/>
    </location>
</feature>
<feature type="transmembrane region" description="Helical" evidence="4">
    <location>
        <begin position="326"/>
        <end position="347"/>
    </location>
</feature>
<gene>
    <name evidence="6" type="primary">ABSGL_14371.1 scaffold 14478</name>
</gene>
<dbReference type="InterPro" id="IPR011701">
    <property type="entry name" value="MFS"/>
</dbReference>
<dbReference type="InterPro" id="IPR020846">
    <property type="entry name" value="MFS_dom"/>
</dbReference>
<feature type="domain" description="Major facilitator superfamily (MFS) profile" evidence="5">
    <location>
        <begin position="27"/>
        <end position="416"/>
    </location>
</feature>
<feature type="transmembrane region" description="Helical" evidence="4">
    <location>
        <begin position="65"/>
        <end position="84"/>
    </location>
</feature>
<feature type="transmembrane region" description="Helical" evidence="4">
    <location>
        <begin position="390"/>
        <end position="411"/>
    </location>
</feature>
<dbReference type="PANTHER" id="PTHR11360">
    <property type="entry name" value="MONOCARBOXYLATE TRANSPORTER"/>
    <property type="match status" value="1"/>
</dbReference>